<dbReference type="Proteomes" id="UP000595703">
    <property type="component" value="Plasmid pRVR2"/>
</dbReference>
<dbReference type="Pfam" id="PF13614">
    <property type="entry name" value="AAA_31"/>
    <property type="match status" value="1"/>
</dbReference>
<gene>
    <name evidence="2" type="ORF">RVR_P2102</name>
</gene>
<organism evidence="2 3">
    <name type="scientific">Actinacidiphila reveromycinica</name>
    <dbReference type="NCBI Taxonomy" id="659352"/>
    <lineage>
        <taxon>Bacteria</taxon>
        <taxon>Bacillati</taxon>
        <taxon>Actinomycetota</taxon>
        <taxon>Actinomycetes</taxon>
        <taxon>Kitasatosporales</taxon>
        <taxon>Streptomycetaceae</taxon>
        <taxon>Actinacidiphila</taxon>
    </lineage>
</organism>
<dbReference type="RefSeq" id="WP_346731516.1">
    <property type="nucleotide sequence ID" value="NZ_AP018367.1"/>
</dbReference>
<dbReference type="InterPro" id="IPR027417">
    <property type="entry name" value="P-loop_NTPase"/>
</dbReference>
<reference evidence="2 3" key="1">
    <citation type="journal article" date="2020" name="Sci. Rep.">
        <title>beta-carboline chemical signals induce reveromycin production through a LuxR family regulator in Streptomyces sp. SN-593.</title>
        <authorList>
            <person name="Panthee S."/>
            <person name="Kito N."/>
            <person name="Hayashi T."/>
            <person name="Shimizu T."/>
            <person name="Ishikawa J."/>
            <person name="Hamamoto H."/>
            <person name="Osada H."/>
            <person name="Takahashi S."/>
        </authorList>
    </citation>
    <scope>NUCLEOTIDE SEQUENCE [LARGE SCALE GENOMIC DNA]</scope>
    <source>
        <strain evidence="2 3">SN-593</strain>
        <plasmid evidence="2 3">pRVR2</plasmid>
    </source>
</reference>
<dbReference type="InterPro" id="IPR025669">
    <property type="entry name" value="AAA_dom"/>
</dbReference>
<feature type="domain" description="AAA" evidence="1">
    <location>
        <begin position="20"/>
        <end position="194"/>
    </location>
</feature>
<dbReference type="InterPro" id="IPR050678">
    <property type="entry name" value="DNA_Partitioning_ATPase"/>
</dbReference>
<dbReference type="KEGG" id="arev:RVR_P2102"/>
<dbReference type="AlphaFoldDB" id="A0A7R6QI18"/>
<name>A0A7R6QI18_9ACTN</name>
<dbReference type="PANTHER" id="PTHR13696:SF52">
    <property type="entry name" value="PARA FAMILY PROTEIN CT_582"/>
    <property type="match status" value="1"/>
</dbReference>
<dbReference type="SUPFAM" id="SSF52540">
    <property type="entry name" value="P-loop containing nucleoside triphosphate hydrolases"/>
    <property type="match status" value="1"/>
</dbReference>
<evidence type="ECO:0000259" key="1">
    <source>
        <dbReference type="Pfam" id="PF13614"/>
    </source>
</evidence>
<evidence type="ECO:0000313" key="2">
    <source>
        <dbReference type="EMBL" id="BBG20760.1"/>
    </source>
</evidence>
<keyword evidence="3" id="KW-1185">Reference proteome</keyword>
<geneLocation type="plasmid" evidence="2 3">
    <name>pRVR2</name>
</geneLocation>
<evidence type="ECO:0000313" key="3">
    <source>
        <dbReference type="Proteomes" id="UP000595703"/>
    </source>
</evidence>
<keyword evidence="2" id="KW-0614">Plasmid</keyword>
<accession>A0A7R6QI18</accession>
<proteinExistence type="predicted"/>
<dbReference type="PANTHER" id="PTHR13696">
    <property type="entry name" value="P-LOOP CONTAINING NUCLEOSIDE TRIPHOSPHATE HYDROLASE"/>
    <property type="match status" value="1"/>
</dbReference>
<dbReference type="Gene3D" id="3.40.50.300">
    <property type="entry name" value="P-loop containing nucleotide triphosphate hydrolases"/>
    <property type="match status" value="1"/>
</dbReference>
<dbReference type="EMBL" id="AP018367">
    <property type="protein sequence ID" value="BBG20760.1"/>
    <property type="molecule type" value="Genomic_DNA"/>
</dbReference>
<protein>
    <recommendedName>
        <fullName evidence="1">AAA domain-containing protein</fullName>
    </recommendedName>
</protein>
<sequence length="279" mass="30515">MGKRSVAGESGGCERMWLGIGSVKGGVGSTTAALELAYAATRRRVGRRHRRVAVIDLDPQAAATEAVEPASREVGVKDVFATRQQLSLRDVLVPTSWPRILIAPASRELANREVDLTPASMHVLREARDSEEIADLVDDVIIDIPRTGGRVAFSGLLATERFFVTAKATMWAFQGAEDMTYNALRVKGLGNDRLSVSGYIVSDYEESSASLRILNDMRARYGKLVCDPPIPRASLVPDALESYHTPCREFGDGDLSSVADRYQEIYDALLKRERETDGG</sequence>